<keyword evidence="3" id="KW-1185">Reference proteome</keyword>
<keyword evidence="1" id="KW-1133">Transmembrane helix</keyword>
<proteinExistence type="predicted"/>
<keyword evidence="1" id="KW-0472">Membrane</keyword>
<sequence>MHGPPGRSSRPGGPYAFPMKPREVPVPVHHDDSWGPLPPRPAVSLLIRFVLTVLLLPLWWALIVVIFLCFIAFGIVAEILTVIPGFEKGFLGLIDKFGDSVKVWPAWCVTLPELRHEGDAAFYRARVDKRIASWTAKELAAQKAKKAPPPGPHDIPVREYRGVGACYVVEAARARDWELSHDRPSDPLRMVRLRRLPATA</sequence>
<name>A0A4D4KWQ3_STRVO</name>
<protein>
    <submittedName>
        <fullName evidence="2">Uncharacterized protein</fullName>
    </submittedName>
</protein>
<reference evidence="2 3" key="1">
    <citation type="journal article" date="2020" name="Int. J. Syst. Evol. Microbiol.">
        <title>Reclassification of Streptomyces castelarensis and Streptomyces sporoclivatus as later heterotypic synonyms of Streptomyces antimycoticus.</title>
        <authorList>
            <person name="Komaki H."/>
            <person name="Tamura T."/>
        </authorList>
    </citation>
    <scope>NUCLEOTIDE SEQUENCE [LARGE SCALE GENOMIC DNA]</scope>
    <source>
        <strain evidence="2 3">NBRC 13459</strain>
    </source>
</reference>
<evidence type="ECO:0000313" key="2">
    <source>
        <dbReference type="EMBL" id="GDY52604.1"/>
    </source>
</evidence>
<keyword evidence="1" id="KW-0812">Transmembrane</keyword>
<feature type="transmembrane region" description="Helical" evidence="1">
    <location>
        <begin position="58"/>
        <end position="83"/>
    </location>
</feature>
<evidence type="ECO:0000313" key="3">
    <source>
        <dbReference type="Proteomes" id="UP000301309"/>
    </source>
</evidence>
<organism evidence="2 3">
    <name type="scientific">Streptomyces violaceusniger</name>
    <dbReference type="NCBI Taxonomy" id="68280"/>
    <lineage>
        <taxon>Bacteria</taxon>
        <taxon>Bacillati</taxon>
        <taxon>Actinomycetota</taxon>
        <taxon>Actinomycetes</taxon>
        <taxon>Kitasatosporales</taxon>
        <taxon>Streptomycetaceae</taxon>
        <taxon>Streptomyces</taxon>
        <taxon>Streptomyces violaceusniger group</taxon>
    </lineage>
</organism>
<gene>
    <name evidence="2" type="ORF">SVIO_032270</name>
</gene>
<accession>A0A4D4KWQ3</accession>
<dbReference type="AlphaFoldDB" id="A0A4D4KWQ3"/>
<comment type="caution">
    <text evidence="2">The sequence shown here is derived from an EMBL/GenBank/DDBJ whole genome shotgun (WGS) entry which is preliminary data.</text>
</comment>
<dbReference type="Proteomes" id="UP000301309">
    <property type="component" value="Unassembled WGS sequence"/>
</dbReference>
<dbReference type="EMBL" id="BJHW01000001">
    <property type="protein sequence ID" value="GDY52604.1"/>
    <property type="molecule type" value="Genomic_DNA"/>
</dbReference>
<evidence type="ECO:0000256" key="1">
    <source>
        <dbReference type="SAM" id="Phobius"/>
    </source>
</evidence>